<proteinExistence type="predicted"/>
<evidence type="ECO:0000313" key="1">
    <source>
        <dbReference type="EMBL" id="KAI4370527.1"/>
    </source>
</evidence>
<protein>
    <submittedName>
        <fullName evidence="1">Uncharacterized protein</fullName>
    </submittedName>
</protein>
<reference evidence="2" key="1">
    <citation type="journal article" date="2023" name="Front. Plant Sci.">
        <title>Chromosomal-level genome assembly of Melastoma candidum provides insights into trichome evolution.</title>
        <authorList>
            <person name="Zhong Y."/>
            <person name="Wu W."/>
            <person name="Sun C."/>
            <person name="Zou P."/>
            <person name="Liu Y."/>
            <person name="Dai S."/>
            <person name="Zhou R."/>
        </authorList>
    </citation>
    <scope>NUCLEOTIDE SEQUENCE [LARGE SCALE GENOMIC DNA]</scope>
</reference>
<organism evidence="1 2">
    <name type="scientific">Melastoma candidum</name>
    <dbReference type="NCBI Taxonomy" id="119954"/>
    <lineage>
        <taxon>Eukaryota</taxon>
        <taxon>Viridiplantae</taxon>
        <taxon>Streptophyta</taxon>
        <taxon>Embryophyta</taxon>
        <taxon>Tracheophyta</taxon>
        <taxon>Spermatophyta</taxon>
        <taxon>Magnoliopsida</taxon>
        <taxon>eudicotyledons</taxon>
        <taxon>Gunneridae</taxon>
        <taxon>Pentapetalae</taxon>
        <taxon>rosids</taxon>
        <taxon>malvids</taxon>
        <taxon>Myrtales</taxon>
        <taxon>Melastomataceae</taxon>
        <taxon>Melastomatoideae</taxon>
        <taxon>Melastomateae</taxon>
        <taxon>Melastoma</taxon>
    </lineage>
</organism>
<dbReference type="Proteomes" id="UP001057402">
    <property type="component" value="Chromosome 5"/>
</dbReference>
<accession>A0ACB9QUL1</accession>
<gene>
    <name evidence="1" type="ORF">MLD38_018874</name>
</gene>
<evidence type="ECO:0000313" key="2">
    <source>
        <dbReference type="Proteomes" id="UP001057402"/>
    </source>
</evidence>
<name>A0ACB9QUL1_9MYRT</name>
<sequence>MYMTDFRFGKVLPIYPRVDIPGKPQKYLLLLDSGPVTVAKQVWSNGGLKKDRGRAVPSSNSEGSESDNITMMLLLMLPVESTVSPLPQKTLGEGEETGARSEDDCWVFDLFLVLGLCMEGIP</sequence>
<dbReference type="EMBL" id="CM042884">
    <property type="protein sequence ID" value="KAI4370527.1"/>
    <property type="molecule type" value="Genomic_DNA"/>
</dbReference>
<keyword evidence="2" id="KW-1185">Reference proteome</keyword>
<comment type="caution">
    <text evidence="1">The sequence shown here is derived from an EMBL/GenBank/DDBJ whole genome shotgun (WGS) entry which is preliminary data.</text>
</comment>